<name>A0ABT3K3I0_9PROT</name>
<keyword evidence="2" id="KW-1185">Reference proteome</keyword>
<comment type="caution">
    <text evidence="1">The sequence shown here is derived from an EMBL/GenBank/DDBJ whole genome shotgun (WGS) entry which is preliminary data.</text>
</comment>
<gene>
    <name evidence="1" type="ORF">NO263_05155</name>
</gene>
<dbReference type="Proteomes" id="UP001526337">
    <property type="component" value="Unassembled WGS sequence"/>
</dbReference>
<proteinExistence type="predicted"/>
<protein>
    <submittedName>
        <fullName evidence="1">Uncharacterized protein</fullName>
    </submittedName>
</protein>
<organism evidence="1 2">
    <name type="scientific">Gluconacetobacter entanii</name>
    <dbReference type="NCBI Taxonomy" id="108528"/>
    <lineage>
        <taxon>Bacteria</taxon>
        <taxon>Pseudomonadati</taxon>
        <taxon>Pseudomonadota</taxon>
        <taxon>Alphaproteobacteria</taxon>
        <taxon>Acetobacterales</taxon>
        <taxon>Acetobacteraceae</taxon>
        <taxon>Gluconacetobacter</taxon>
    </lineage>
</organism>
<dbReference type="RefSeq" id="WP_171790466.1">
    <property type="nucleotide sequence ID" value="NZ_JABJWD010000040.1"/>
</dbReference>
<accession>A0ABT3K3I0</accession>
<reference evidence="1 2" key="1">
    <citation type="submission" date="2022-07" db="EMBL/GenBank/DDBJ databases">
        <title>Genome stability of Gluconacetobacter entanii AV429.</title>
        <authorList>
            <person name="Trcek J."/>
            <person name="Cepec E."/>
        </authorList>
    </citation>
    <scope>NUCLEOTIDE SEQUENCE [LARGE SCALE GENOMIC DNA]</scope>
    <source>
        <strain evidence="1 2">AV429_2022</strain>
    </source>
</reference>
<evidence type="ECO:0000313" key="1">
    <source>
        <dbReference type="EMBL" id="MCW4589965.1"/>
    </source>
</evidence>
<sequence length="78" mass="8609">MLAIVVSPCCYRAATTVASMAIDQPEASGRAPRRGRSAAEDGRAGTFLFREEWRRSRQGKKVLERRCGQPIEAQPVFG</sequence>
<dbReference type="EMBL" id="JANGSQ010000092">
    <property type="protein sequence ID" value="MCW4589965.1"/>
    <property type="molecule type" value="Genomic_DNA"/>
</dbReference>
<evidence type="ECO:0000313" key="2">
    <source>
        <dbReference type="Proteomes" id="UP001526337"/>
    </source>
</evidence>